<evidence type="ECO:0000313" key="2">
    <source>
        <dbReference type="Proteomes" id="UP001056426"/>
    </source>
</evidence>
<name>A0A9J6ZPL3_9BACT</name>
<sequence>MISHDKACKILGKYLSRHPLKYGSLKQGTDIAIIVVIPAYKEEAFLPRTIRNLMGCEPPVAGKVRIVVVLNSGYKDLDVDVEGQRTMVKNAITNAPDWMEFDVLEAWGLPKKIFGAGAARKIGMDAAAEFYLRENRPFGTIVTLDADSIVEANYFRALEEWFSVEERSAANIYFEHPLHGDEFSDEVYEAICCYELHLRYMRQAHRWTGFIYPFHSLGSAIATRAVAYARAGGVPCKQAGEDFYFLQKLIPLGNFGEINSTVVRPSPRVSDRVIFGTGASVTAHVEGRGNAGLSHNLRAYEHLKGLFDIKDELYGLSSDQYESWTYKLEGPVRSYLLNSGFFDDIDVLKAGCSSEAVFAKRFFEVFNAFRVVKYLNYVHKYFFEKSPVFDAAAELALRMGLPAEDLLTEEELLDCYRQYEKANPLFIP</sequence>
<dbReference type="RefSeq" id="WP_250723415.1">
    <property type="nucleotide sequence ID" value="NZ_CP098400.1"/>
</dbReference>
<proteinExistence type="predicted"/>
<evidence type="ECO:0000313" key="1">
    <source>
        <dbReference type="EMBL" id="URW79487.1"/>
    </source>
</evidence>
<dbReference type="Proteomes" id="UP001056426">
    <property type="component" value="Chromosome"/>
</dbReference>
<protein>
    <submittedName>
        <fullName evidence="1">Glycosyltransferase family 2 protein</fullName>
    </submittedName>
</protein>
<reference evidence="1" key="2">
    <citation type="submission" date="2022-06" db="EMBL/GenBank/DDBJ databases">
        <title>Xiashengella guii gen. nov. sp. nov., a bacterium isolated form anaerobic digestion tank.</title>
        <authorList>
            <person name="Huang H."/>
        </authorList>
    </citation>
    <scope>NUCLEOTIDE SEQUENCE</scope>
    <source>
        <strain evidence="1">Ai-910</strain>
    </source>
</reference>
<dbReference type="CDD" id="cd00761">
    <property type="entry name" value="Glyco_tranf_GTA_type"/>
    <property type="match status" value="1"/>
</dbReference>
<keyword evidence="2" id="KW-1185">Reference proteome</keyword>
<reference evidence="1" key="1">
    <citation type="submission" date="2022-05" db="EMBL/GenBank/DDBJ databases">
        <authorList>
            <person name="Sun X."/>
        </authorList>
    </citation>
    <scope>NUCLEOTIDE SEQUENCE</scope>
    <source>
        <strain evidence="1">Ai-910</strain>
    </source>
</reference>
<dbReference type="InterPro" id="IPR029044">
    <property type="entry name" value="Nucleotide-diphossugar_trans"/>
</dbReference>
<dbReference type="SUPFAM" id="SSF53448">
    <property type="entry name" value="Nucleotide-diphospho-sugar transferases"/>
    <property type="match status" value="1"/>
</dbReference>
<dbReference type="EMBL" id="CP098400">
    <property type="protein sequence ID" value="URW79487.1"/>
    <property type="molecule type" value="Genomic_DNA"/>
</dbReference>
<dbReference type="Gene3D" id="3.90.550.10">
    <property type="entry name" value="Spore Coat Polysaccharide Biosynthesis Protein SpsA, Chain A"/>
    <property type="match status" value="1"/>
</dbReference>
<gene>
    <name evidence="1" type="ORF">M9189_11555</name>
</gene>
<organism evidence="1 2">
    <name type="scientific">Xiashengella succiniciproducens</name>
    <dbReference type="NCBI Taxonomy" id="2949635"/>
    <lineage>
        <taxon>Bacteria</taxon>
        <taxon>Pseudomonadati</taxon>
        <taxon>Bacteroidota</taxon>
        <taxon>Bacteroidia</taxon>
        <taxon>Marinilabiliales</taxon>
        <taxon>Marinilabiliaceae</taxon>
        <taxon>Xiashengella</taxon>
    </lineage>
</organism>
<accession>A0A9J6ZPL3</accession>
<dbReference type="KEGG" id="alkq:M9189_11555"/>
<dbReference type="AlphaFoldDB" id="A0A9J6ZPL3"/>